<accession>A0A9P8MQ96</accession>
<feature type="compositionally biased region" description="Basic and acidic residues" evidence="1">
    <location>
        <begin position="128"/>
        <end position="149"/>
    </location>
</feature>
<dbReference type="EMBL" id="JAIZPD010000022">
    <property type="protein sequence ID" value="KAH0957252.1"/>
    <property type="molecule type" value="Genomic_DNA"/>
</dbReference>
<dbReference type="Gene3D" id="3.60.10.10">
    <property type="entry name" value="Endonuclease/exonuclease/phosphatase"/>
    <property type="match status" value="1"/>
</dbReference>
<protein>
    <submittedName>
        <fullName evidence="3">Endonuclease-reverse transcriptase domain-containing protein</fullName>
    </submittedName>
</protein>
<evidence type="ECO:0000259" key="2">
    <source>
        <dbReference type="Pfam" id="PF14529"/>
    </source>
</evidence>
<dbReference type="GO" id="GO:0004519">
    <property type="term" value="F:endonuclease activity"/>
    <property type="evidence" value="ECO:0007669"/>
    <property type="project" value="UniProtKB-KW"/>
</dbReference>
<evidence type="ECO:0000313" key="4">
    <source>
        <dbReference type="Proteomes" id="UP000824596"/>
    </source>
</evidence>
<evidence type="ECO:0000256" key="1">
    <source>
        <dbReference type="SAM" id="MobiDB-lite"/>
    </source>
</evidence>
<dbReference type="InterPro" id="IPR036691">
    <property type="entry name" value="Endo/exonu/phosph_ase_sf"/>
</dbReference>
<name>A0A9P8MQ96_9HYPO</name>
<feature type="compositionally biased region" description="Polar residues" evidence="1">
    <location>
        <begin position="16"/>
        <end position="46"/>
    </location>
</feature>
<dbReference type="Pfam" id="PF14529">
    <property type="entry name" value="Exo_endo_phos_2"/>
    <property type="match status" value="1"/>
</dbReference>
<dbReference type="OrthoDB" id="5102829at2759"/>
<organism evidence="3 4">
    <name type="scientific">Hirsutella rhossiliensis</name>
    <dbReference type="NCBI Taxonomy" id="111463"/>
    <lineage>
        <taxon>Eukaryota</taxon>
        <taxon>Fungi</taxon>
        <taxon>Dikarya</taxon>
        <taxon>Ascomycota</taxon>
        <taxon>Pezizomycotina</taxon>
        <taxon>Sordariomycetes</taxon>
        <taxon>Hypocreomycetidae</taxon>
        <taxon>Hypocreales</taxon>
        <taxon>Ophiocordycipitaceae</taxon>
        <taxon>Hirsutella</taxon>
    </lineage>
</organism>
<feature type="region of interest" description="Disordered" evidence="1">
    <location>
        <begin position="125"/>
        <end position="149"/>
    </location>
</feature>
<dbReference type="Proteomes" id="UP000824596">
    <property type="component" value="Unassembled WGS sequence"/>
</dbReference>
<dbReference type="CDD" id="cd01650">
    <property type="entry name" value="RT_nLTR_like"/>
    <property type="match status" value="1"/>
</dbReference>
<keyword evidence="3" id="KW-0378">Hydrolase</keyword>
<sequence length="986" mass="109169">MAGGSAGQVAVGLGSPSASPTRSTRGVTPSGRVQDTLRSLENATSKTSKRPATRATRISPAETEIERVIEEKKARSNGETGKAMLQRVLEVLGRMGGEMGRLKDAIHEQSDTIRAQESLIRELQSQVKESRRESDRENKELREELQNTKKDLRQIREQLEAFNAATNSERNSPQASYADVARITPSNISTNLSSPSTRMTPSSFSDTLYCTIDLSRVEDQNRGRAQVGEIRQAVEAEMRAKEGHEGWRCAAVVKDARNAERVKIMCRNETELQRVKDAAQKTAVIGARVMRDQLYPVKVDNANRTAVLDAEGYVLTGAAEALGVENNVTIAKISWLSNKEIGKANRSQGLLMECIAAEPKKLGIFQLNVRKRDTVQLSVMNDEELKDCAVLAIAEPYARKKDGMIVTAPMGHSSWSRILPTQTNEAGWPVRSMLWIRKDIDSEQVPIPSSDLTAAVLHLPDRDVLVMSVYVQGKDEEALILTTTELGGLITRFRNGTGKRTDVVLAGDFNRHDLLWGGDCVTSRRQGEGQPIIDLMNEHGLCSLLPRGTKTWQGPDKESTIDLMLVSTELADDMVKCAIHPAEYGSDHRAIHTAFDIDLPERDLTPRLLLRNAPWTAIRNRTDRFMEVHWDDFLADDGNIWRAAKYLKEQAEELLSAFFPPLPDAIEPEHEGPQRAPVPMPELTMEEIERKVMTAKPWKAPGDDGLPAMQWRMAKIIPLKKPGKDDYTAARAWRPISLLSTLGKILEAVMAERISFAVETFGLLPTNHFGARKRRSAEQALVLLQEKIYKAWRMGKASTTARSEGFARELVFPGIAAFADSLSFFNADLVQTKISTSGGSIAFVDDYSAWVTGSTAESNRDGIQSIIDRALEWEKRSGATFEGDKTTIIHFTRMAERSSSSPFVIKGRTIWPQENAKVLGVVMDAKLRYKEHMLFTAAVAPAMDYASTAVTGAFRTVSTAVAEAEASIRPVRKALSSRRAHPKGEA</sequence>
<dbReference type="RefSeq" id="XP_044714766.1">
    <property type="nucleotide sequence ID" value="XM_044870271.1"/>
</dbReference>
<keyword evidence="3" id="KW-0255">Endonuclease</keyword>
<keyword evidence="3" id="KW-0540">Nuclease</keyword>
<keyword evidence="4" id="KW-1185">Reference proteome</keyword>
<dbReference type="SUPFAM" id="SSF56219">
    <property type="entry name" value="DNase I-like"/>
    <property type="match status" value="1"/>
</dbReference>
<dbReference type="PANTHER" id="PTHR33481:SF1">
    <property type="entry name" value="ENDONUCLEASE_EXONUCLEASE_PHOSPHATASE DOMAIN-CONTAINING PROTEIN-RELATED"/>
    <property type="match status" value="1"/>
</dbReference>
<dbReference type="InterPro" id="IPR005135">
    <property type="entry name" value="Endo/exonuclease/phosphatase"/>
</dbReference>
<dbReference type="GeneID" id="68360929"/>
<reference evidence="3" key="1">
    <citation type="submission" date="2021-09" db="EMBL/GenBank/DDBJ databases">
        <title>A high-quality genome of the endoparasitic fungus Hirsutella rhossiliensis with a comparison of Hirsutella genomes reveals transposable elements contributing to genome size variation.</title>
        <authorList>
            <person name="Lin R."/>
            <person name="Jiao Y."/>
            <person name="Sun X."/>
            <person name="Ling J."/>
            <person name="Xie B."/>
            <person name="Cheng X."/>
        </authorList>
    </citation>
    <scope>NUCLEOTIDE SEQUENCE</scope>
    <source>
        <strain evidence="3">HR02</strain>
    </source>
</reference>
<feature type="domain" description="Endonuclease/exonuclease/phosphatase" evidence="2">
    <location>
        <begin position="465"/>
        <end position="591"/>
    </location>
</feature>
<proteinExistence type="predicted"/>
<dbReference type="AlphaFoldDB" id="A0A9P8MQ96"/>
<dbReference type="PANTHER" id="PTHR33481">
    <property type="entry name" value="REVERSE TRANSCRIPTASE"/>
    <property type="match status" value="1"/>
</dbReference>
<feature type="region of interest" description="Disordered" evidence="1">
    <location>
        <begin position="1"/>
        <end position="64"/>
    </location>
</feature>
<evidence type="ECO:0000313" key="3">
    <source>
        <dbReference type="EMBL" id="KAH0957252.1"/>
    </source>
</evidence>
<gene>
    <name evidence="3" type="ORF">HRG_11801</name>
</gene>
<comment type="caution">
    <text evidence="3">The sequence shown here is derived from an EMBL/GenBank/DDBJ whole genome shotgun (WGS) entry which is preliminary data.</text>
</comment>